<accession>A0A2G5BDW0</accession>
<proteinExistence type="predicted"/>
<reference evidence="2 3" key="1">
    <citation type="journal article" date="2015" name="Genome Biol. Evol.">
        <title>Phylogenomic analyses indicate that early fungi evolved digesting cell walls of algal ancestors of land plants.</title>
        <authorList>
            <person name="Chang Y."/>
            <person name="Wang S."/>
            <person name="Sekimoto S."/>
            <person name="Aerts A.L."/>
            <person name="Choi C."/>
            <person name="Clum A."/>
            <person name="LaButti K.M."/>
            <person name="Lindquist E.A."/>
            <person name="Yee Ngan C."/>
            <person name="Ohm R.A."/>
            <person name="Salamov A.A."/>
            <person name="Grigoriev I.V."/>
            <person name="Spatafora J.W."/>
            <person name="Berbee M.L."/>
        </authorList>
    </citation>
    <scope>NUCLEOTIDE SEQUENCE [LARGE SCALE GENOMIC DNA]</scope>
    <source>
        <strain evidence="2 3">NRRL 1564</strain>
    </source>
</reference>
<feature type="compositionally biased region" description="Polar residues" evidence="1">
    <location>
        <begin position="26"/>
        <end position="35"/>
    </location>
</feature>
<gene>
    <name evidence="2" type="ORF">COEREDRAFT_80562</name>
</gene>
<evidence type="ECO:0000256" key="1">
    <source>
        <dbReference type="SAM" id="MobiDB-lite"/>
    </source>
</evidence>
<sequence length="126" mass="12766">MGNALSCCPFRRTKRAARNTPEEKNVQQPAYSNVSKAEVKATSPGFGGGYKSSSARYPNYTTGNNSGGAAYGAMAEATAAAIVVVMVAVMAEAAVTVGVAAAVVAEAEMVAEAAAVVEEMVVANTE</sequence>
<evidence type="ECO:0000313" key="2">
    <source>
        <dbReference type="EMBL" id="PIA17195.1"/>
    </source>
</evidence>
<name>A0A2G5BDW0_COERN</name>
<organism evidence="2 3">
    <name type="scientific">Coemansia reversa (strain ATCC 12441 / NRRL 1564)</name>
    <dbReference type="NCBI Taxonomy" id="763665"/>
    <lineage>
        <taxon>Eukaryota</taxon>
        <taxon>Fungi</taxon>
        <taxon>Fungi incertae sedis</taxon>
        <taxon>Zoopagomycota</taxon>
        <taxon>Kickxellomycotina</taxon>
        <taxon>Kickxellomycetes</taxon>
        <taxon>Kickxellales</taxon>
        <taxon>Kickxellaceae</taxon>
        <taxon>Coemansia</taxon>
    </lineage>
</organism>
<dbReference type="AlphaFoldDB" id="A0A2G5BDW0"/>
<dbReference type="EMBL" id="KZ303495">
    <property type="protein sequence ID" value="PIA17195.1"/>
    <property type="molecule type" value="Genomic_DNA"/>
</dbReference>
<protein>
    <submittedName>
        <fullName evidence="2">Uncharacterized protein</fullName>
    </submittedName>
</protein>
<dbReference type="Proteomes" id="UP000242474">
    <property type="component" value="Unassembled WGS sequence"/>
</dbReference>
<feature type="region of interest" description="Disordered" evidence="1">
    <location>
        <begin position="15"/>
        <end position="57"/>
    </location>
</feature>
<evidence type="ECO:0000313" key="3">
    <source>
        <dbReference type="Proteomes" id="UP000242474"/>
    </source>
</evidence>
<keyword evidence="3" id="KW-1185">Reference proteome</keyword>